<comment type="similarity">
    <text evidence="1">Belongs to the universal stress protein A family.</text>
</comment>
<dbReference type="PRINTS" id="PR01438">
    <property type="entry name" value="UNVRSLSTRESS"/>
</dbReference>
<proteinExistence type="inferred from homology"/>
<protein>
    <submittedName>
        <fullName evidence="3">Universal stress protein</fullName>
    </submittedName>
</protein>
<name>A0A7X6LBE5_9NOCA</name>
<dbReference type="AlphaFoldDB" id="A0A7X6LBE5"/>
<dbReference type="SUPFAM" id="SSF52402">
    <property type="entry name" value="Adenine nucleotide alpha hydrolases-like"/>
    <property type="match status" value="2"/>
</dbReference>
<keyword evidence="4" id="KW-1185">Reference proteome</keyword>
<dbReference type="Proteomes" id="UP000540698">
    <property type="component" value="Unassembled WGS sequence"/>
</dbReference>
<dbReference type="InterPro" id="IPR006016">
    <property type="entry name" value="UspA"/>
</dbReference>
<dbReference type="EMBL" id="JAAXOS010000033">
    <property type="protein sequence ID" value="NKY31396.1"/>
    <property type="molecule type" value="Genomic_DNA"/>
</dbReference>
<evidence type="ECO:0000259" key="2">
    <source>
        <dbReference type="Pfam" id="PF00582"/>
    </source>
</evidence>
<feature type="domain" description="UspA" evidence="2">
    <location>
        <begin position="156"/>
        <end position="302"/>
    </location>
</feature>
<sequence length="306" mass="32242">MQSTPSPRYIVVGVDGSQTALAAARWASVFAGALALPLHLVHSSPPPAPVDGAAFDYAASSEVHKAHREEVLAEAEATLHRHSPNTGLVSIAADHSPAKGLLEAAERAEMIVLGATGAGSVERWLLGSTALRVANQALCPVAVWRGDPANVSVDDRPIVVGAEGSPFSAPATRLAFEWAQLFSVRVTAVRAWSDNTAVLASDPTSLHMLGPAAMAIDWEAIARAEAGHLSKIIAPYRREYPDVAVEERSQRGSAPRQLLDALTDAQMAIVGSKGWGRIRGALLGSTSQSLLHHARTPVVIYRGTDT</sequence>
<evidence type="ECO:0000313" key="4">
    <source>
        <dbReference type="Proteomes" id="UP000540698"/>
    </source>
</evidence>
<dbReference type="PANTHER" id="PTHR46268">
    <property type="entry name" value="STRESS RESPONSE PROTEIN NHAX"/>
    <property type="match status" value="1"/>
</dbReference>
<dbReference type="RefSeq" id="WP_062977777.1">
    <property type="nucleotide sequence ID" value="NZ_JAAXOS010000033.1"/>
</dbReference>
<dbReference type="PANTHER" id="PTHR46268:SF6">
    <property type="entry name" value="UNIVERSAL STRESS PROTEIN UP12"/>
    <property type="match status" value="1"/>
</dbReference>
<dbReference type="InterPro" id="IPR006015">
    <property type="entry name" value="Universal_stress_UspA"/>
</dbReference>
<dbReference type="Pfam" id="PF00582">
    <property type="entry name" value="Usp"/>
    <property type="match status" value="2"/>
</dbReference>
<comment type="caution">
    <text evidence="3">The sequence shown here is derived from an EMBL/GenBank/DDBJ whole genome shotgun (WGS) entry which is preliminary data.</text>
</comment>
<feature type="domain" description="UspA" evidence="2">
    <location>
        <begin position="10"/>
        <end position="144"/>
    </location>
</feature>
<evidence type="ECO:0000313" key="3">
    <source>
        <dbReference type="EMBL" id="NKY31396.1"/>
    </source>
</evidence>
<dbReference type="Gene3D" id="3.40.50.620">
    <property type="entry name" value="HUPs"/>
    <property type="match status" value="2"/>
</dbReference>
<dbReference type="InterPro" id="IPR014729">
    <property type="entry name" value="Rossmann-like_a/b/a_fold"/>
</dbReference>
<evidence type="ECO:0000256" key="1">
    <source>
        <dbReference type="ARBA" id="ARBA00008791"/>
    </source>
</evidence>
<reference evidence="3 4" key="1">
    <citation type="submission" date="2020-04" db="EMBL/GenBank/DDBJ databases">
        <title>MicrobeNet Type strains.</title>
        <authorList>
            <person name="Nicholson A.C."/>
        </authorList>
    </citation>
    <scope>NUCLEOTIDE SEQUENCE [LARGE SCALE GENOMIC DNA]</scope>
    <source>
        <strain evidence="3 4">DSM 44956</strain>
    </source>
</reference>
<gene>
    <name evidence="3" type="ORF">HGB38_35190</name>
</gene>
<organism evidence="3 4">
    <name type="scientific">Nocardia gamkensis</name>
    <dbReference type="NCBI Taxonomy" id="352869"/>
    <lineage>
        <taxon>Bacteria</taxon>
        <taxon>Bacillati</taxon>
        <taxon>Actinomycetota</taxon>
        <taxon>Actinomycetes</taxon>
        <taxon>Mycobacteriales</taxon>
        <taxon>Nocardiaceae</taxon>
        <taxon>Nocardia</taxon>
    </lineage>
</organism>
<accession>A0A7X6LBE5</accession>